<dbReference type="PANTHER" id="PTHR47933:SF11">
    <property type="entry name" value="PENTATRICOPEPTIDE REPEAT-CONTAINING PROTEIN 2"/>
    <property type="match status" value="1"/>
</dbReference>
<feature type="compositionally biased region" description="Basic residues" evidence="3">
    <location>
        <begin position="204"/>
        <end position="213"/>
    </location>
</feature>
<dbReference type="Pfam" id="PF13041">
    <property type="entry name" value="PPR_2"/>
    <property type="match status" value="1"/>
</dbReference>
<organism evidence="5">
    <name type="scientific">Ditylum brightwellii</name>
    <dbReference type="NCBI Taxonomy" id="49249"/>
    <lineage>
        <taxon>Eukaryota</taxon>
        <taxon>Sar</taxon>
        <taxon>Stramenopiles</taxon>
        <taxon>Ochrophyta</taxon>
        <taxon>Bacillariophyta</taxon>
        <taxon>Mediophyceae</taxon>
        <taxon>Lithodesmiophycidae</taxon>
        <taxon>Lithodesmiales</taxon>
        <taxon>Lithodesmiaceae</taxon>
        <taxon>Ditylum</taxon>
    </lineage>
</organism>
<evidence type="ECO:0008006" key="6">
    <source>
        <dbReference type="Google" id="ProtNLM"/>
    </source>
</evidence>
<proteinExistence type="predicted"/>
<evidence type="ECO:0000256" key="2">
    <source>
        <dbReference type="PROSITE-ProRule" id="PRU00708"/>
    </source>
</evidence>
<dbReference type="Gene3D" id="1.25.40.10">
    <property type="entry name" value="Tetratricopeptide repeat domain"/>
    <property type="match status" value="4"/>
</dbReference>
<dbReference type="NCBIfam" id="TIGR00756">
    <property type="entry name" value="PPR"/>
    <property type="match status" value="2"/>
</dbReference>
<evidence type="ECO:0000256" key="4">
    <source>
        <dbReference type="SAM" id="Phobius"/>
    </source>
</evidence>
<dbReference type="Pfam" id="PF01535">
    <property type="entry name" value="PPR"/>
    <property type="match status" value="1"/>
</dbReference>
<keyword evidence="4" id="KW-0812">Transmembrane</keyword>
<dbReference type="AlphaFoldDB" id="A0A6U3U380"/>
<accession>A0A6U3U380</accession>
<dbReference type="Pfam" id="PF12854">
    <property type="entry name" value="PPR_1"/>
    <property type="match status" value="1"/>
</dbReference>
<dbReference type="PROSITE" id="PS51375">
    <property type="entry name" value="PPR"/>
    <property type="match status" value="3"/>
</dbReference>
<feature type="repeat" description="PPR" evidence="2">
    <location>
        <begin position="676"/>
        <end position="710"/>
    </location>
</feature>
<dbReference type="InterPro" id="IPR002885">
    <property type="entry name" value="PPR_rpt"/>
</dbReference>
<protein>
    <recommendedName>
        <fullName evidence="6">Pentacotripeptide-repeat region of PRORP domain-containing protein</fullName>
    </recommendedName>
</protein>
<reference evidence="5" key="1">
    <citation type="submission" date="2021-01" db="EMBL/GenBank/DDBJ databases">
        <authorList>
            <person name="Corre E."/>
            <person name="Pelletier E."/>
            <person name="Niang G."/>
            <person name="Scheremetjew M."/>
            <person name="Finn R."/>
            <person name="Kale V."/>
            <person name="Holt S."/>
            <person name="Cochrane G."/>
            <person name="Meng A."/>
            <person name="Brown T."/>
            <person name="Cohen L."/>
        </authorList>
    </citation>
    <scope>NUCLEOTIDE SEQUENCE</scope>
    <source>
        <strain evidence="5">Pop2</strain>
    </source>
</reference>
<feature type="repeat" description="PPR" evidence="2">
    <location>
        <begin position="556"/>
        <end position="590"/>
    </location>
</feature>
<dbReference type="InterPro" id="IPR051240">
    <property type="entry name" value="Mito_RNA-Proc/Resp"/>
</dbReference>
<sequence>MRVNKNDIREDRIQERIKGGMRSASITMSSTSLLSSCFINDETENKGHQIHRFAFGTLSSRRNENLITMQMIRPHLQNQNDRKKINRKYISSNSKQFMNLILLVLFSAQAASAFQTSPLLRFPPSSSSSFISMSESSFTNESDGNSRTPSAPSSPQQRRRRTHTARQRRSTISTATTSSSSTTISSYQRQKSRLPKRNPSSQHYNKKQKKSKFSIKQHTAIFPQHVTLFDTLQKSKGQVYQKLANSGTTRSDGNSDVRNLSNAISIIRNDMMPLLEQVDNADNVTANEAAQVGISVIIDETLNLVYNKAFIPPYHSKSSFERAKIGLESLQIQLSPETKLLDPYNTVTRSTFLHALRAFTSVSAVVHPSSNESGKEGSGVLFQPVLESFRILQRLITGIGVRYSPRIPFPSAAKSYTPTKKKDTELLSKMPVLDERDFNMVLNACITNIKNNDIHNNMHMAHRIIALQERLYHAPPLSAVPYSIMLKGYGRLRDVHNVNMIVSHAESNGVTPDIVMLNSQIDAYINCDLMEEALRTFKKMKRTADDEVDNEDVKPNARTYNTILKGLAKSGDLKEALRLCDEMSTNDIWDDVTTNSLVNAAVSAQEFDIAEKILTEYTNRRPSLSHRRKQQQGYRRVEHPNVEAYTELLDGYAKAGMLDKALSTFQLMKKRNVNPNEYTYTCMVGALARANRVPYAKKMIQFMKDAEVMPIAATYNALITGMLNDASFDDTNRVDGEEQKASSDTNPKRAFYDSRVKEALSFLGEMIHSNVAPNVITASALVDALGRCQPPRVAEAKELVGQLEEAGYISSRNVRVSTALIRTCAAGSDIVGCEHAFRRMDKPDIVALNAFLDACMRCDDLRLAFKMFGLYVGHDADLDKSASSDDSADIPPKGKQWKIAPDVITYSVLISALLKIQSVTAAKRARSLYDEMKEEWDIIPDKGLVDIILTAMVGGGSMGLEQSDIEFTLAVLRDAEKLDWEPDQLKKRKKVVRGILVGRMSEKWKEDENAYGMDADLDPLFQKKGWNKVDSGFRLWGGGLNENRQKTRNKSHKGDVDEFLESKGWNDVDSGFRIL</sequence>
<feature type="compositionally biased region" description="Low complexity" evidence="3">
    <location>
        <begin position="146"/>
        <end position="156"/>
    </location>
</feature>
<feature type="region of interest" description="Disordered" evidence="3">
    <location>
        <begin position="131"/>
        <end position="213"/>
    </location>
</feature>
<keyword evidence="1" id="KW-0677">Repeat</keyword>
<keyword evidence="4" id="KW-0472">Membrane</keyword>
<gene>
    <name evidence="5" type="ORF">DBRI1063_LOCUS21094</name>
</gene>
<dbReference type="InterPro" id="IPR011990">
    <property type="entry name" value="TPR-like_helical_dom_sf"/>
</dbReference>
<evidence type="ECO:0000256" key="3">
    <source>
        <dbReference type="SAM" id="MobiDB-lite"/>
    </source>
</evidence>
<keyword evidence="4" id="KW-1133">Transmembrane helix</keyword>
<dbReference type="EMBL" id="HBGN01032637">
    <property type="protein sequence ID" value="CAD9349726.1"/>
    <property type="molecule type" value="Transcribed_RNA"/>
</dbReference>
<feature type="transmembrane region" description="Helical" evidence="4">
    <location>
        <begin position="97"/>
        <end position="114"/>
    </location>
</feature>
<name>A0A6U3U380_9STRA</name>
<feature type="compositionally biased region" description="Low complexity" evidence="3">
    <location>
        <begin position="170"/>
        <end position="186"/>
    </location>
</feature>
<feature type="compositionally biased region" description="Basic residues" evidence="3">
    <location>
        <begin position="157"/>
        <end position="169"/>
    </location>
</feature>
<evidence type="ECO:0000256" key="1">
    <source>
        <dbReference type="ARBA" id="ARBA00022737"/>
    </source>
</evidence>
<dbReference type="GO" id="GO:0003729">
    <property type="term" value="F:mRNA binding"/>
    <property type="evidence" value="ECO:0007669"/>
    <property type="project" value="TreeGrafter"/>
</dbReference>
<feature type="repeat" description="PPR" evidence="2">
    <location>
        <begin position="641"/>
        <end position="675"/>
    </location>
</feature>
<dbReference type="PANTHER" id="PTHR47933">
    <property type="entry name" value="PENTATRICOPEPTIDE REPEAT-CONTAINING PROTEIN 1, MITOCHONDRIAL"/>
    <property type="match status" value="1"/>
</dbReference>
<evidence type="ECO:0000313" key="5">
    <source>
        <dbReference type="EMBL" id="CAD9349726.1"/>
    </source>
</evidence>